<dbReference type="EMBL" id="QTSX02000139">
    <property type="protein sequence ID" value="KAJ9088224.1"/>
    <property type="molecule type" value="Genomic_DNA"/>
</dbReference>
<gene>
    <name evidence="1" type="ORF">DSO57_1025111</name>
</gene>
<name>A0ACC2UM97_9FUNG</name>
<dbReference type="Proteomes" id="UP001165960">
    <property type="component" value="Unassembled WGS sequence"/>
</dbReference>
<keyword evidence="2" id="KW-1185">Reference proteome</keyword>
<comment type="caution">
    <text evidence="1">The sequence shown here is derived from an EMBL/GenBank/DDBJ whole genome shotgun (WGS) entry which is preliminary data.</text>
</comment>
<protein>
    <submittedName>
        <fullName evidence="1">Uncharacterized protein</fullName>
    </submittedName>
</protein>
<sequence length="102" mass="11395">MHCNNLIFVLAAATQARPAPPRTDIEPKDASQVLVDDVLWETLIQNWQSAEAPRLVEESSAPHPQAFFALSNAFFRSGKEPTLEKQPKPHPSLLPQTHPTQF</sequence>
<evidence type="ECO:0000313" key="1">
    <source>
        <dbReference type="EMBL" id="KAJ9088224.1"/>
    </source>
</evidence>
<organism evidence="1 2">
    <name type="scientific">Entomophthora muscae</name>
    <dbReference type="NCBI Taxonomy" id="34485"/>
    <lineage>
        <taxon>Eukaryota</taxon>
        <taxon>Fungi</taxon>
        <taxon>Fungi incertae sedis</taxon>
        <taxon>Zoopagomycota</taxon>
        <taxon>Entomophthoromycotina</taxon>
        <taxon>Entomophthoromycetes</taxon>
        <taxon>Entomophthorales</taxon>
        <taxon>Entomophthoraceae</taxon>
        <taxon>Entomophthora</taxon>
    </lineage>
</organism>
<reference evidence="1" key="1">
    <citation type="submission" date="2022-04" db="EMBL/GenBank/DDBJ databases">
        <title>Genome of the entomopathogenic fungus Entomophthora muscae.</title>
        <authorList>
            <person name="Elya C."/>
            <person name="Lovett B.R."/>
            <person name="Lee E."/>
            <person name="Macias A.M."/>
            <person name="Hajek A.E."/>
            <person name="De Bivort B.L."/>
            <person name="Kasson M.T."/>
            <person name="De Fine Licht H.H."/>
            <person name="Stajich J.E."/>
        </authorList>
    </citation>
    <scope>NUCLEOTIDE SEQUENCE</scope>
    <source>
        <strain evidence="1">Berkeley</strain>
    </source>
</reference>
<evidence type="ECO:0000313" key="2">
    <source>
        <dbReference type="Proteomes" id="UP001165960"/>
    </source>
</evidence>
<proteinExistence type="predicted"/>
<accession>A0ACC2UM97</accession>